<dbReference type="Proteomes" id="UP000266861">
    <property type="component" value="Unassembled WGS sequence"/>
</dbReference>
<dbReference type="Gene3D" id="3.30.40.10">
    <property type="entry name" value="Zinc/RING finger domain, C3HC4 (zinc finger)"/>
    <property type="match status" value="1"/>
</dbReference>
<keyword evidence="7" id="KW-0808">Transferase</keyword>
<dbReference type="InterPro" id="IPR013083">
    <property type="entry name" value="Znf_RING/FYVE/PHD"/>
</dbReference>
<evidence type="ECO:0000256" key="10">
    <source>
        <dbReference type="ARBA" id="ARBA00022771"/>
    </source>
</evidence>
<evidence type="ECO:0000256" key="19">
    <source>
        <dbReference type="PROSITE-ProRule" id="PRU00175"/>
    </source>
</evidence>
<evidence type="ECO:0000256" key="17">
    <source>
        <dbReference type="ARBA" id="ARBA00074353"/>
    </source>
</evidence>
<dbReference type="EMBL" id="PQFF01000182">
    <property type="protein sequence ID" value="RHZ76672.1"/>
    <property type="molecule type" value="Genomic_DNA"/>
</dbReference>
<keyword evidence="8" id="KW-0479">Metal-binding</keyword>
<evidence type="ECO:0000256" key="12">
    <source>
        <dbReference type="ARBA" id="ARBA00022833"/>
    </source>
</evidence>
<evidence type="ECO:0000256" key="3">
    <source>
        <dbReference type="ARBA" id="ARBA00004906"/>
    </source>
</evidence>
<keyword evidence="23" id="KW-1185">Reference proteome</keyword>
<dbReference type="InterPro" id="IPR039577">
    <property type="entry name" value="Rad18"/>
</dbReference>
<evidence type="ECO:0000256" key="5">
    <source>
        <dbReference type="ARBA" id="ARBA00012483"/>
    </source>
</evidence>
<dbReference type="SMART" id="SM00184">
    <property type="entry name" value="RING"/>
    <property type="match status" value="1"/>
</dbReference>
<dbReference type="InterPro" id="IPR001841">
    <property type="entry name" value="Znf_RING"/>
</dbReference>
<dbReference type="PANTHER" id="PTHR14134">
    <property type="entry name" value="E3 UBIQUITIN-PROTEIN LIGASE RAD18"/>
    <property type="match status" value="1"/>
</dbReference>
<evidence type="ECO:0000256" key="7">
    <source>
        <dbReference type="ARBA" id="ARBA00022679"/>
    </source>
</evidence>
<accession>A0A397IPF3</accession>
<feature type="domain" description="RING-type" evidence="21">
    <location>
        <begin position="29"/>
        <end position="67"/>
    </location>
</feature>
<dbReference type="GO" id="GO:0097505">
    <property type="term" value="C:Rad6-Rad18 complex"/>
    <property type="evidence" value="ECO:0007669"/>
    <property type="project" value="TreeGrafter"/>
</dbReference>
<organism evidence="22 23">
    <name type="scientific">Diversispora epigaea</name>
    <dbReference type="NCBI Taxonomy" id="1348612"/>
    <lineage>
        <taxon>Eukaryota</taxon>
        <taxon>Fungi</taxon>
        <taxon>Fungi incertae sedis</taxon>
        <taxon>Mucoromycota</taxon>
        <taxon>Glomeromycotina</taxon>
        <taxon>Glomeromycetes</taxon>
        <taxon>Diversisporales</taxon>
        <taxon>Diversisporaceae</taxon>
        <taxon>Diversispora</taxon>
    </lineage>
</organism>
<keyword evidence="10 19" id="KW-0863">Zinc-finger</keyword>
<dbReference type="GO" id="GO:0006281">
    <property type="term" value="P:DNA repair"/>
    <property type="evidence" value="ECO:0007669"/>
    <property type="project" value="UniProtKB-KW"/>
</dbReference>
<evidence type="ECO:0000256" key="1">
    <source>
        <dbReference type="ARBA" id="ARBA00000900"/>
    </source>
</evidence>
<keyword evidence="14" id="KW-0234">DNA repair</keyword>
<evidence type="ECO:0000256" key="15">
    <source>
        <dbReference type="ARBA" id="ARBA00023242"/>
    </source>
</evidence>
<evidence type="ECO:0000256" key="4">
    <source>
        <dbReference type="ARBA" id="ARBA00009506"/>
    </source>
</evidence>
<dbReference type="SUPFAM" id="SSF57850">
    <property type="entry name" value="RING/U-box"/>
    <property type="match status" value="1"/>
</dbReference>
<proteinExistence type="inferred from homology"/>
<dbReference type="GO" id="GO:0005634">
    <property type="term" value="C:nucleus"/>
    <property type="evidence" value="ECO:0007669"/>
    <property type="project" value="UniProtKB-SubCell"/>
</dbReference>
<dbReference type="GO" id="GO:0008270">
    <property type="term" value="F:zinc ion binding"/>
    <property type="evidence" value="ECO:0007669"/>
    <property type="project" value="UniProtKB-KW"/>
</dbReference>
<protein>
    <recommendedName>
        <fullName evidence="6">Postreplication repair E3 ubiquitin-protein ligase RAD18</fullName>
        <ecNumber evidence="5">2.3.2.27</ecNumber>
    </recommendedName>
    <alternativeName>
        <fullName evidence="17">Postreplication repair E3 ubiquitin-protein ligase rad18</fullName>
    </alternativeName>
    <alternativeName>
        <fullName evidence="16 18">RING-type E3 ubiquitin transferase RAD18</fullName>
    </alternativeName>
</protein>
<evidence type="ECO:0000256" key="6">
    <source>
        <dbReference type="ARBA" id="ARBA00015551"/>
    </source>
</evidence>
<evidence type="ECO:0000256" key="11">
    <source>
        <dbReference type="ARBA" id="ARBA00022786"/>
    </source>
</evidence>
<dbReference type="Pfam" id="PF13923">
    <property type="entry name" value="zf-C3HC4_2"/>
    <property type="match status" value="1"/>
</dbReference>
<dbReference type="GO" id="GO:0061630">
    <property type="term" value="F:ubiquitin protein ligase activity"/>
    <property type="evidence" value="ECO:0007669"/>
    <property type="project" value="UniProtKB-EC"/>
</dbReference>
<evidence type="ECO:0000256" key="18">
    <source>
        <dbReference type="ARBA" id="ARBA00082369"/>
    </source>
</evidence>
<comment type="catalytic activity">
    <reaction evidence="1">
        <text>S-ubiquitinyl-[E2 ubiquitin-conjugating enzyme]-L-cysteine + [acceptor protein]-L-lysine = [E2 ubiquitin-conjugating enzyme]-L-cysteine + N(6)-ubiquitinyl-[acceptor protein]-L-lysine.</text>
        <dbReference type="EC" id="2.3.2.27"/>
    </reaction>
</comment>
<name>A0A397IPF3_9GLOM</name>
<feature type="region of interest" description="Disordered" evidence="20">
    <location>
        <begin position="148"/>
        <end position="207"/>
    </location>
</feature>
<feature type="compositionally biased region" description="Low complexity" evidence="20">
    <location>
        <begin position="106"/>
        <end position="126"/>
    </location>
</feature>
<dbReference type="PROSITE" id="PS50089">
    <property type="entry name" value="ZF_RING_2"/>
    <property type="match status" value="1"/>
</dbReference>
<evidence type="ECO:0000313" key="23">
    <source>
        <dbReference type="Proteomes" id="UP000266861"/>
    </source>
</evidence>
<keyword evidence="11" id="KW-0833">Ubl conjugation pathway</keyword>
<dbReference type="EC" id="2.3.2.27" evidence="5"/>
<keyword evidence="12" id="KW-0862">Zinc</keyword>
<evidence type="ECO:0000256" key="2">
    <source>
        <dbReference type="ARBA" id="ARBA00004123"/>
    </source>
</evidence>
<dbReference type="InterPro" id="IPR017907">
    <property type="entry name" value="Znf_RING_CS"/>
</dbReference>
<dbReference type="PANTHER" id="PTHR14134:SF2">
    <property type="entry name" value="E3 UBIQUITIN-PROTEIN LIGASE RAD18"/>
    <property type="match status" value="1"/>
</dbReference>
<gene>
    <name evidence="22" type="ORF">Glove_194g18</name>
</gene>
<comment type="pathway">
    <text evidence="3">Protein modification; protein ubiquitination.</text>
</comment>
<dbReference type="AlphaFoldDB" id="A0A397IPF3"/>
<dbReference type="PROSITE" id="PS00518">
    <property type="entry name" value="ZF_RING_1"/>
    <property type="match status" value="1"/>
</dbReference>
<dbReference type="GO" id="GO:0003697">
    <property type="term" value="F:single-stranded DNA binding"/>
    <property type="evidence" value="ECO:0007669"/>
    <property type="project" value="InterPro"/>
</dbReference>
<keyword evidence="9" id="KW-0227">DNA damage</keyword>
<evidence type="ECO:0000256" key="13">
    <source>
        <dbReference type="ARBA" id="ARBA00023125"/>
    </source>
</evidence>
<dbReference type="GO" id="GO:0006513">
    <property type="term" value="P:protein monoubiquitination"/>
    <property type="evidence" value="ECO:0007669"/>
    <property type="project" value="InterPro"/>
</dbReference>
<dbReference type="GO" id="GO:0006301">
    <property type="term" value="P:DNA damage tolerance"/>
    <property type="evidence" value="ECO:0007669"/>
    <property type="project" value="InterPro"/>
</dbReference>
<dbReference type="STRING" id="1348612.A0A397IPF3"/>
<evidence type="ECO:0000259" key="21">
    <source>
        <dbReference type="PROSITE" id="PS50089"/>
    </source>
</evidence>
<dbReference type="FunFam" id="3.30.40.10:FF:000172">
    <property type="entry name" value="E3 ubiquitin-protein ligase RAD18"/>
    <property type="match status" value="1"/>
</dbReference>
<dbReference type="OrthoDB" id="9049620at2759"/>
<evidence type="ECO:0000256" key="14">
    <source>
        <dbReference type="ARBA" id="ARBA00023204"/>
    </source>
</evidence>
<evidence type="ECO:0000313" key="22">
    <source>
        <dbReference type="EMBL" id="RHZ76672.1"/>
    </source>
</evidence>
<evidence type="ECO:0000256" key="9">
    <source>
        <dbReference type="ARBA" id="ARBA00022763"/>
    </source>
</evidence>
<feature type="region of interest" description="Disordered" evidence="20">
    <location>
        <begin position="102"/>
        <end position="126"/>
    </location>
</feature>
<comment type="subcellular location">
    <subcellularLocation>
        <location evidence="2">Nucleus</location>
    </subcellularLocation>
</comment>
<keyword evidence="15" id="KW-0539">Nucleus</keyword>
<comment type="similarity">
    <text evidence="4">Belongs to the RAD18 family.</text>
</comment>
<comment type="caution">
    <text evidence="22">The sequence shown here is derived from an EMBL/GenBank/DDBJ whole genome shotgun (WGS) entry which is preliminary data.</text>
</comment>
<evidence type="ECO:0000256" key="20">
    <source>
        <dbReference type="SAM" id="MobiDB-lite"/>
    </source>
</evidence>
<feature type="compositionally biased region" description="Basic and acidic residues" evidence="20">
    <location>
        <begin position="148"/>
        <end position="195"/>
    </location>
</feature>
<reference evidence="22 23" key="1">
    <citation type="submission" date="2018-08" db="EMBL/GenBank/DDBJ databases">
        <title>Genome and evolution of the arbuscular mycorrhizal fungus Diversispora epigaea (formerly Glomus versiforme) and its bacterial endosymbionts.</title>
        <authorList>
            <person name="Sun X."/>
            <person name="Fei Z."/>
            <person name="Harrison M."/>
        </authorList>
    </citation>
    <scope>NUCLEOTIDE SEQUENCE [LARGE SCALE GENOMIC DNA]</scope>
    <source>
        <strain evidence="22 23">IT104</strain>
    </source>
</reference>
<evidence type="ECO:0000256" key="8">
    <source>
        <dbReference type="ARBA" id="ARBA00022723"/>
    </source>
</evidence>
<evidence type="ECO:0000256" key="16">
    <source>
        <dbReference type="ARBA" id="ARBA00031783"/>
    </source>
</evidence>
<keyword evidence="13" id="KW-0238">DNA-binding</keyword>
<sequence length="207" mass="23751">MIKSTSYDISDPSDFPQTGLQSLDLLSRCPICKEFFNTPMISECGHAYCSLCIRRSLATDQVCPICRVNLSESQLFKSTMIEDLVQSWTNMRQTLLRGALEDERINSSNKKSSNKESSNNESNYESKINLSSDIASIEKDYVRGENEEKWDVKANEKKIENEENDSRNDQSDNKLEKDDNQQEKEEIKVQEKEVKLMQTPESTPENS</sequence>